<organism evidence="2 3">
    <name type="scientific">Sabulicella glaciei</name>
    <dbReference type="NCBI Taxonomy" id="2984948"/>
    <lineage>
        <taxon>Bacteria</taxon>
        <taxon>Pseudomonadati</taxon>
        <taxon>Pseudomonadota</taxon>
        <taxon>Alphaproteobacteria</taxon>
        <taxon>Acetobacterales</taxon>
        <taxon>Acetobacteraceae</taxon>
        <taxon>Sabulicella</taxon>
    </lineage>
</organism>
<comment type="caution">
    <text evidence="2">The sequence shown here is derived from an EMBL/GenBank/DDBJ whole genome shotgun (WGS) entry which is preliminary data.</text>
</comment>
<dbReference type="Proteomes" id="UP001526430">
    <property type="component" value="Unassembled WGS sequence"/>
</dbReference>
<evidence type="ECO:0008006" key="4">
    <source>
        <dbReference type="Google" id="ProtNLM"/>
    </source>
</evidence>
<keyword evidence="1" id="KW-0472">Membrane</keyword>
<sequence length="79" mass="8420">MRKLLILPAALLALGACTDPYGYPDPLATGLLGAGIGAAAGLGIAAASQPRYSYYDRGYYGPPPRAYGYYGRPRPYYGW</sequence>
<evidence type="ECO:0000313" key="3">
    <source>
        <dbReference type="Proteomes" id="UP001526430"/>
    </source>
</evidence>
<name>A0ABT3NQE2_9PROT</name>
<accession>A0ABT3NQE2</accession>
<keyword evidence="3" id="KW-1185">Reference proteome</keyword>
<dbReference type="PROSITE" id="PS51257">
    <property type="entry name" value="PROKAR_LIPOPROTEIN"/>
    <property type="match status" value="1"/>
</dbReference>
<keyword evidence="1" id="KW-1133">Transmembrane helix</keyword>
<gene>
    <name evidence="2" type="ORF">OF850_01935</name>
</gene>
<feature type="transmembrane region" description="Helical" evidence="1">
    <location>
        <begin position="28"/>
        <end position="47"/>
    </location>
</feature>
<proteinExistence type="predicted"/>
<protein>
    <recommendedName>
        <fullName evidence="4">Lipoprotein</fullName>
    </recommendedName>
</protein>
<reference evidence="2 3" key="1">
    <citation type="submission" date="2022-10" db="EMBL/GenBank/DDBJ databases">
        <title>Roseococcus glaciei nov., sp. nov., isolated from glacier.</title>
        <authorList>
            <person name="Liu Q."/>
            <person name="Xin Y.-H."/>
        </authorList>
    </citation>
    <scope>NUCLEOTIDE SEQUENCE [LARGE SCALE GENOMIC DNA]</scope>
    <source>
        <strain evidence="2 3">MDT2-1-1</strain>
    </source>
</reference>
<evidence type="ECO:0000313" key="2">
    <source>
        <dbReference type="EMBL" id="MCW8084375.1"/>
    </source>
</evidence>
<evidence type="ECO:0000256" key="1">
    <source>
        <dbReference type="SAM" id="Phobius"/>
    </source>
</evidence>
<dbReference type="RefSeq" id="WP_301587975.1">
    <property type="nucleotide sequence ID" value="NZ_JAPFQI010000001.1"/>
</dbReference>
<dbReference type="EMBL" id="JAPFQI010000001">
    <property type="protein sequence ID" value="MCW8084375.1"/>
    <property type="molecule type" value="Genomic_DNA"/>
</dbReference>
<keyword evidence="1" id="KW-0812">Transmembrane</keyword>